<feature type="domain" description="HTH cro/C1-type" evidence="1">
    <location>
        <begin position="5"/>
        <end position="60"/>
    </location>
</feature>
<proteinExistence type="predicted"/>
<name>A0A366DPT7_9BACI</name>
<dbReference type="SUPFAM" id="SSF47413">
    <property type="entry name" value="lambda repressor-like DNA-binding domains"/>
    <property type="match status" value="1"/>
</dbReference>
<keyword evidence="3" id="KW-1185">Reference proteome</keyword>
<organism evidence="2 3">
    <name type="scientific">Paraliobacillus ryukyuensis</name>
    <dbReference type="NCBI Taxonomy" id="200904"/>
    <lineage>
        <taxon>Bacteria</taxon>
        <taxon>Bacillati</taxon>
        <taxon>Bacillota</taxon>
        <taxon>Bacilli</taxon>
        <taxon>Bacillales</taxon>
        <taxon>Bacillaceae</taxon>
        <taxon>Paraliobacillus</taxon>
    </lineage>
</organism>
<evidence type="ECO:0000313" key="3">
    <source>
        <dbReference type="Proteomes" id="UP000252254"/>
    </source>
</evidence>
<dbReference type="OrthoDB" id="5190137at2"/>
<dbReference type="SMART" id="SM00530">
    <property type="entry name" value="HTH_XRE"/>
    <property type="match status" value="1"/>
</dbReference>
<dbReference type="CDD" id="cd00093">
    <property type="entry name" value="HTH_XRE"/>
    <property type="match status" value="1"/>
</dbReference>
<accession>A0A366DPT7</accession>
<dbReference type="InterPro" id="IPR001387">
    <property type="entry name" value="Cro/C1-type_HTH"/>
</dbReference>
<dbReference type="EMBL" id="QNRI01000019">
    <property type="protein sequence ID" value="RBO91284.1"/>
    <property type="molecule type" value="Genomic_DNA"/>
</dbReference>
<dbReference type="Pfam" id="PF01381">
    <property type="entry name" value="HTH_3"/>
    <property type="match status" value="1"/>
</dbReference>
<dbReference type="Gene3D" id="1.10.260.40">
    <property type="entry name" value="lambda repressor-like DNA-binding domains"/>
    <property type="match status" value="1"/>
</dbReference>
<keyword evidence="2" id="KW-0238">DNA-binding</keyword>
<dbReference type="Proteomes" id="UP000252254">
    <property type="component" value="Unassembled WGS sequence"/>
</dbReference>
<dbReference type="AlphaFoldDB" id="A0A366DPT7"/>
<reference evidence="2 3" key="1">
    <citation type="submission" date="2018-06" db="EMBL/GenBank/DDBJ databases">
        <title>Genomic Encyclopedia of Type Strains, Phase IV (KMG-IV): sequencing the most valuable type-strain genomes for metagenomic binning, comparative biology and taxonomic classification.</title>
        <authorList>
            <person name="Goeker M."/>
        </authorList>
    </citation>
    <scope>NUCLEOTIDE SEQUENCE [LARGE SCALE GENOMIC DNA]</scope>
    <source>
        <strain evidence="2 3">DSM 15140</strain>
    </source>
</reference>
<dbReference type="STRING" id="200904.GCA_900168775_02172"/>
<dbReference type="PROSITE" id="PS50943">
    <property type="entry name" value="HTH_CROC1"/>
    <property type="match status" value="1"/>
</dbReference>
<dbReference type="RefSeq" id="WP_113870183.1">
    <property type="nucleotide sequence ID" value="NZ_BAABQN010000020.1"/>
</dbReference>
<sequence>MRNNMKERREELSLSQQEVSNRIPFMTRVNYSSIERGRTEPSIKQMIAIAKALEVEPKINFFKDYCDEMDQKQKECIS</sequence>
<evidence type="ECO:0000313" key="2">
    <source>
        <dbReference type="EMBL" id="RBO91284.1"/>
    </source>
</evidence>
<protein>
    <submittedName>
        <fullName evidence="2">DNA-binding XRE family transcriptional regulator</fullName>
    </submittedName>
</protein>
<evidence type="ECO:0000259" key="1">
    <source>
        <dbReference type="PROSITE" id="PS50943"/>
    </source>
</evidence>
<dbReference type="GO" id="GO:0003677">
    <property type="term" value="F:DNA binding"/>
    <property type="evidence" value="ECO:0007669"/>
    <property type="project" value="UniProtKB-KW"/>
</dbReference>
<dbReference type="InterPro" id="IPR010982">
    <property type="entry name" value="Lambda_DNA-bd_dom_sf"/>
</dbReference>
<gene>
    <name evidence="2" type="ORF">DES48_1199</name>
</gene>
<comment type="caution">
    <text evidence="2">The sequence shown here is derived from an EMBL/GenBank/DDBJ whole genome shotgun (WGS) entry which is preliminary data.</text>
</comment>